<dbReference type="Proteomes" id="UP000013520">
    <property type="component" value="Chromosome"/>
</dbReference>
<organism evidence="6 7">
    <name type="scientific">Desulfoscipio gibsoniae DSM 7213</name>
    <dbReference type="NCBI Taxonomy" id="767817"/>
    <lineage>
        <taxon>Bacteria</taxon>
        <taxon>Bacillati</taxon>
        <taxon>Bacillota</taxon>
        <taxon>Clostridia</taxon>
        <taxon>Eubacteriales</taxon>
        <taxon>Desulfallaceae</taxon>
        <taxon>Desulfoscipio</taxon>
    </lineage>
</organism>
<evidence type="ECO:0000313" key="6">
    <source>
        <dbReference type="EMBL" id="AGL01452.1"/>
    </source>
</evidence>
<keyword evidence="3" id="KW-0378">Hydrolase</keyword>
<dbReference type="STRING" id="767817.Desgi_2010"/>
<dbReference type="InterPro" id="IPR005129">
    <property type="entry name" value="GTPase_ArgK"/>
</dbReference>
<keyword evidence="7" id="KW-1185">Reference proteome</keyword>
<evidence type="ECO:0000256" key="5">
    <source>
        <dbReference type="ARBA" id="ARBA00023186"/>
    </source>
</evidence>
<dbReference type="HOGENOM" id="CLU_043725_1_0_9"/>
<keyword evidence="4" id="KW-0342">GTP-binding</keyword>
<proteinExistence type="inferred from homology"/>
<keyword evidence="2" id="KW-0547">Nucleotide-binding</keyword>
<dbReference type="PANTHER" id="PTHR43087">
    <property type="entry name" value="LYSINE/ARGININE/ORNITHINE TRANSPORT SYSTEM KINASE"/>
    <property type="match status" value="1"/>
</dbReference>
<dbReference type="eggNOG" id="COG1703">
    <property type="taxonomic scope" value="Bacteria"/>
</dbReference>
<dbReference type="Pfam" id="PF03308">
    <property type="entry name" value="MeaB"/>
    <property type="match status" value="1"/>
</dbReference>
<keyword evidence="5" id="KW-0143">Chaperone</keyword>
<dbReference type="NCBIfam" id="TIGR00750">
    <property type="entry name" value="lao"/>
    <property type="match status" value="1"/>
</dbReference>
<evidence type="ECO:0000256" key="4">
    <source>
        <dbReference type="ARBA" id="ARBA00023134"/>
    </source>
</evidence>
<evidence type="ECO:0000256" key="2">
    <source>
        <dbReference type="ARBA" id="ARBA00022741"/>
    </source>
</evidence>
<dbReference type="EMBL" id="CP003273">
    <property type="protein sequence ID" value="AGL01452.1"/>
    <property type="molecule type" value="Genomic_DNA"/>
</dbReference>
<dbReference type="GO" id="GO:0005525">
    <property type="term" value="F:GTP binding"/>
    <property type="evidence" value="ECO:0007669"/>
    <property type="project" value="UniProtKB-KW"/>
</dbReference>
<dbReference type="AlphaFoldDB" id="R4KIJ6"/>
<dbReference type="SUPFAM" id="SSF52540">
    <property type="entry name" value="P-loop containing nucleoside triphosphate hydrolases"/>
    <property type="match status" value="1"/>
</dbReference>
<dbReference type="InterPro" id="IPR027417">
    <property type="entry name" value="P-loop_NTPase"/>
</dbReference>
<dbReference type="KEGG" id="dgi:Desgi_2010"/>
<dbReference type="PANTHER" id="PTHR43087:SF1">
    <property type="entry name" value="LAO_AO TRANSPORT SYSTEM ATPASE"/>
    <property type="match status" value="1"/>
</dbReference>
<dbReference type="RefSeq" id="WP_006524546.1">
    <property type="nucleotide sequence ID" value="NC_021184.1"/>
</dbReference>
<protein>
    <submittedName>
        <fullName evidence="6">LAO/AO transport system ATPase</fullName>
    </submittedName>
</protein>
<dbReference type="InterPro" id="IPR052040">
    <property type="entry name" value="GTPase/Isobutyryl-CoA_mutase"/>
</dbReference>
<sequence length="413" mass="45828">MQDLIDRFIAGETRALARLISLLENEDDKHEQILKELFKRTGQAYVIGFTGSPGAGKSSLVDQVVKQLRKAGNTVGIIAVDPTSPFTGGALLGDRIRMQQHALDKGVFIRSMGTRGSLGGLAKTTKDVVKAMDAFGFDRVIIETVGVGQAELDIMHVADSTVVVLTPGAGDAIQTIKAGIMEIADVFAVNKSDLPGADKIATEVEIMLDQRRDGTSWRPPVQLCSSLTGAGITELVQAIEGHRQHQLHSTTNSLKHRRQKRVRSETLDIVNYKWQQKVFKQMRLPGLVNELLDRVEQKELDYYTAAYAILEYVAANQVEGEDESRSMPTLSNRNVEVIFNHLQQLVDQLQKTEKFDLPDQNYQVYLHGEIYGISLALRQLYPGPGNWGEKAGLLIRPVLTEHQCDCQEKPNDQ</sequence>
<dbReference type="GO" id="GO:0003924">
    <property type="term" value="F:GTPase activity"/>
    <property type="evidence" value="ECO:0007669"/>
    <property type="project" value="InterPro"/>
</dbReference>
<dbReference type="CDD" id="cd03114">
    <property type="entry name" value="MMAA-like"/>
    <property type="match status" value="1"/>
</dbReference>
<reference evidence="6 7" key="1">
    <citation type="submission" date="2012-01" db="EMBL/GenBank/DDBJ databases">
        <title>Complete sequence of Desulfotomaculum gibsoniae DSM 7213.</title>
        <authorList>
            <consortium name="US DOE Joint Genome Institute"/>
            <person name="Lucas S."/>
            <person name="Han J."/>
            <person name="Lapidus A."/>
            <person name="Cheng J.-F."/>
            <person name="Goodwin L."/>
            <person name="Pitluck S."/>
            <person name="Peters L."/>
            <person name="Ovchinnikova G."/>
            <person name="Teshima H."/>
            <person name="Detter J.C."/>
            <person name="Han C."/>
            <person name="Tapia R."/>
            <person name="Land M."/>
            <person name="Hauser L."/>
            <person name="Kyrpides N."/>
            <person name="Ivanova N."/>
            <person name="Pagani I."/>
            <person name="Parshina S."/>
            <person name="Plugge C."/>
            <person name="Muyzer G."/>
            <person name="Kuever J."/>
            <person name="Ivanova A."/>
            <person name="Nazina T."/>
            <person name="Klenk H.-P."/>
            <person name="Brambilla E."/>
            <person name="Spring S."/>
            <person name="Stams A.F."/>
            <person name="Woyke T."/>
        </authorList>
    </citation>
    <scope>NUCLEOTIDE SEQUENCE [LARGE SCALE GENOMIC DNA]</scope>
    <source>
        <strain evidence="6 7">DSM 7213</strain>
    </source>
</reference>
<dbReference type="Gene3D" id="3.40.50.300">
    <property type="entry name" value="P-loop containing nucleotide triphosphate hydrolases"/>
    <property type="match status" value="1"/>
</dbReference>
<evidence type="ECO:0000313" key="7">
    <source>
        <dbReference type="Proteomes" id="UP000013520"/>
    </source>
</evidence>
<comment type="similarity">
    <text evidence="1">Belongs to the SIMIBI class G3E GTPase family. ArgK/MeaB subfamily.</text>
</comment>
<evidence type="ECO:0000256" key="1">
    <source>
        <dbReference type="ARBA" id="ARBA00009625"/>
    </source>
</evidence>
<accession>R4KIJ6</accession>
<evidence type="ECO:0000256" key="3">
    <source>
        <dbReference type="ARBA" id="ARBA00022801"/>
    </source>
</evidence>
<gene>
    <name evidence="6" type="ORF">Desgi_2010</name>
</gene>
<name>R4KIJ6_9FIRM</name>